<dbReference type="PANTHER" id="PTHR23531:SF1">
    <property type="entry name" value="QUINOLENE RESISTANCE PROTEIN NORA"/>
    <property type="match status" value="1"/>
</dbReference>
<reference evidence="6 7" key="1">
    <citation type="submission" date="2017-04" db="EMBL/GenBank/DDBJ databases">
        <authorList>
            <person name="Afonso C.L."/>
            <person name="Miller P.J."/>
            <person name="Scott M.A."/>
            <person name="Spackman E."/>
            <person name="Goraichik I."/>
            <person name="Dimitrov K.M."/>
            <person name="Suarez D.L."/>
            <person name="Swayne D.E."/>
        </authorList>
    </citation>
    <scope>NUCLEOTIDE SEQUENCE [LARGE SCALE GENOMIC DNA]</scope>
    <source>
        <strain evidence="6 7">CGMCC 1.12708</strain>
    </source>
</reference>
<dbReference type="PANTHER" id="PTHR23531">
    <property type="entry name" value="QUINOLENE RESISTANCE PROTEIN NORA"/>
    <property type="match status" value="1"/>
</dbReference>
<dbReference type="InterPro" id="IPR020846">
    <property type="entry name" value="MFS_dom"/>
</dbReference>
<dbReference type="OrthoDB" id="9812221at2"/>
<feature type="transmembrane region" description="Helical" evidence="4">
    <location>
        <begin position="333"/>
        <end position="353"/>
    </location>
</feature>
<dbReference type="STRING" id="1434700.SAMN06296427_105249"/>
<gene>
    <name evidence="6" type="ORF">SAMN06296427_105249</name>
</gene>
<feature type="transmembrane region" description="Helical" evidence="4">
    <location>
        <begin position="78"/>
        <end position="105"/>
    </location>
</feature>
<dbReference type="SUPFAM" id="SSF103473">
    <property type="entry name" value="MFS general substrate transporter"/>
    <property type="match status" value="1"/>
</dbReference>
<feature type="transmembrane region" description="Helical" evidence="4">
    <location>
        <begin position="300"/>
        <end position="321"/>
    </location>
</feature>
<dbReference type="CDD" id="cd17489">
    <property type="entry name" value="MFS_YfcJ_like"/>
    <property type="match status" value="1"/>
</dbReference>
<name>A0A1W2B4C1_9FLAO</name>
<feature type="transmembrane region" description="Helical" evidence="4">
    <location>
        <begin position="111"/>
        <end position="130"/>
    </location>
</feature>
<evidence type="ECO:0000256" key="3">
    <source>
        <dbReference type="ARBA" id="ARBA00023136"/>
    </source>
</evidence>
<dbReference type="GO" id="GO:0022857">
    <property type="term" value="F:transmembrane transporter activity"/>
    <property type="evidence" value="ECO:0007669"/>
    <property type="project" value="InterPro"/>
</dbReference>
<feature type="transmembrane region" description="Helical" evidence="4">
    <location>
        <begin position="359"/>
        <end position="378"/>
    </location>
</feature>
<dbReference type="Proteomes" id="UP000192393">
    <property type="component" value="Unassembled WGS sequence"/>
</dbReference>
<proteinExistence type="predicted"/>
<feature type="transmembrane region" description="Helical" evidence="4">
    <location>
        <begin position="162"/>
        <end position="185"/>
    </location>
</feature>
<dbReference type="PROSITE" id="PS51257">
    <property type="entry name" value="PROKAR_LIPOPROTEIN"/>
    <property type="match status" value="1"/>
</dbReference>
<dbReference type="AlphaFoldDB" id="A0A1W2B4C1"/>
<evidence type="ECO:0000256" key="4">
    <source>
        <dbReference type="SAM" id="Phobius"/>
    </source>
</evidence>
<feature type="domain" description="Major facilitator superfamily (MFS) profile" evidence="5">
    <location>
        <begin position="11"/>
        <end position="384"/>
    </location>
</feature>
<evidence type="ECO:0000313" key="7">
    <source>
        <dbReference type="Proteomes" id="UP000192393"/>
    </source>
</evidence>
<feature type="transmembrane region" description="Helical" evidence="4">
    <location>
        <begin position="137"/>
        <end position="156"/>
    </location>
</feature>
<evidence type="ECO:0000256" key="1">
    <source>
        <dbReference type="ARBA" id="ARBA00022692"/>
    </source>
</evidence>
<dbReference type="InterPro" id="IPR011701">
    <property type="entry name" value="MFS"/>
</dbReference>
<keyword evidence="2 4" id="KW-1133">Transmembrane helix</keyword>
<dbReference type="InterPro" id="IPR036259">
    <property type="entry name" value="MFS_trans_sf"/>
</dbReference>
<evidence type="ECO:0000256" key="2">
    <source>
        <dbReference type="ARBA" id="ARBA00022989"/>
    </source>
</evidence>
<dbReference type="PROSITE" id="PS50850">
    <property type="entry name" value="MFS"/>
    <property type="match status" value="1"/>
</dbReference>
<dbReference type="EMBL" id="FWXS01000005">
    <property type="protein sequence ID" value="SMC67789.1"/>
    <property type="molecule type" value="Genomic_DNA"/>
</dbReference>
<feature type="transmembrane region" description="Helical" evidence="4">
    <location>
        <begin position="48"/>
        <end position="66"/>
    </location>
</feature>
<dbReference type="Pfam" id="PF07690">
    <property type="entry name" value="MFS_1"/>
    <property type="match status" value="1"/>
</dbReference>
<keyword evidence="1 4" id="KW-0812">Transmembrane</keyword>
<keyword evidence="7" id="KW-1185">Reference proteome</keyword>
<keyword evidence="3 4" id="KW-0472">Membrane</keyword>
<evidence type="ECO:0000313" key="6">
    <source>
        <dbReference type="EMBL" id="SMC67789.1"/>
    </source>
</evidence>
<dbReference type="InterPro" id="IPR052714">
    <property type="entry name" value="MFS_Exporter"/>
</dbReference>
<feature type="transmembrane region" description="Helical" evidence="4">
    <location>
        <begin position="272"/>
        <end position="294"/>
    </location>
</feature>
<dbReference type="Gene3D" id="1.20.1250.20">
    <property type="entry name" value="MFS general substrate transporter like domains"/>
    <property type="match status" value="1"/>
</dbReference>
<feature type="transmembrane region" description="Helical" evidence="4">
    <location>
        <begin position="239"/>
        <end position="260"/>
    </location>
</feature>
<evidence type="ECO:0000259" key="5">
    <source>
        <dbReference type="PROSITE" id="PS50850"/>
    </source>
</evidence>
<sequence>MPQKEKIWNKNFVIACIGNFLVACSFNLLMPTIPIYLADELGIEPSQIGIVLSSYAVALLIIRPFCGFVVDVYARKPLFLLGISLFISAFFGYYFATTVMFFVVLRFVHGLFWGLATVSANTVAIDIIPASRRAEGIGYFGVNTNIAMAIAPFVAVNIYDSYGFQVLINCALVMGFLAIIAVCFIKVPVRQKLDKIPTMSLDRFLLLKGLPIFFNQLFISFGWGTLVAFAVLYGKQTGIHNAGIFFLFLAGGIVLSRVTSGKFVDRGHIHKVMATALLVISIGFLGFAILHSIYAFCVSAFLIGIGYGTLFPALQTIYINMAPSSKRGTANSTYLTGFDLGIGIGMLLGAYLADHYGFSMMYLITAGACLVALFIYWFNSKGVYERNRLK</sequence>
<feature type="transmembrane region" description="Helical" evidence="4">
    <location>
        <begin position="12"/>
        <end position="36"/>
    </location>
</feature>
<accession>A0A1W2B4C1</accession>
<organism evidence="6 7">
    <name type="scientific">Moheibacter sediminis</name>
    <dbReference type="NCBI Taxonomy" id="1434700"/>
    <lineage>
        <taxon>Bacteria</taxon>
        <taxon>Pseudomonadati</taxon>
        <taxon>Bacteroidota</taxon>
        <taxon>Flavobacteriia</taxon>
        <taxon>Flavobacteriales</taxon>
        <taxon>Weeksellaceae</taxon>
        <taxon>Moheibacter</taxon>
    </lineage>
</organism>
<dbReference type="RefSeq" id="WP_084017447.1">
    <property type="nucleotide sequence ID" value="NZ_FWXS01000005.1"/>
</dbReference>
<protein>
    <submittedName>
        <fullName evidence="6">Predicted arabinose efflux permease, MFS family</fullName>
    </submittedName>
</protein>
<feature type="transmembrane region" description="Helical" evidence="4">
    <location>
        <begin position="205"/>
        <end position="233"/>
    </location>
</feature>